<name>A0ABN8RSK7_9CNID</name>
<dbReference type="InterPro" id="IPR006620">
    <property type="entry name" value="Pro_4_hyd_alph"/>
</dbReference>
<comment type="caution">
    <text evidence="8">The sequence shown here is derived from an EMBL/GenBank/DDBJ whole genome shotgun (WGS) entry which is preliminary data.</text>
</comment>
<gene>
    <name evidence="8" type="ORF">PLOB_00023316</name>
</gene>
<proteinExistence type="predicted"/>
<dbReference type="PROSITE" id="PS51471">
    <property type="entry name" value="FE2OG_OXY"/>
    <property type="match status" value="1"/>
</dbReference>
<evidence type="ECO:0000313" key="8">
    <source>
        <dbReference type="EMBL" id="CAH3180442.1"/>
    </source>
</evidence>
<dbReference type="InterPro" id="IPR045054">
    <property type="entry name" value="P4HA-like"/>
</dbReference>
<dbReference type="EMBL" id="CALNXK010000276">
    <property type="protein sequence ID" value="CAH3180442.1"/>
    <property type="molecule type" value="Genomic_DNA"/>
</dbReference>
<dbReference type="PANTHER" id="PTHR10869:SF246">
    <property type="entry name" value="TRANSMEMBRANE PROLYL 4-HYDROXYLASE"/>
    <property type="match status" value="1"/>
</dbReference>
<dbReference type="Proteomes" id="UP001159405">
    <property type="component" value="Unassembled WGS sequence"/>
</dbReference>
<evidence type="ECO:0000313" key="9">
    <source>
        <dbReference type="Proteomes" id="UP001159405"/>
    </source>
</evidence>
<keyword evidence="9" id="KW-1185">Reference proteome</keyword>
<keyword evidence="4" id="KW-0223">Dioxygenase</keyword>
<evidence type="ECO:0000256" key="4">
    <source>
        <dbReference type="ARBA" id="ARBA00022964"/>
    </source>
</evidence>
<dbReference type="InterPro" id="IPR044862">
    <property type="entry name" value="Pro_4_hyd_alph_FE2OG_OXY"/>
</dbReference>
<keyword evidence="6" id="KW-0408">Iron</keyword>
<evidence type="ECO:0000256" key="5">
    <source>
        <dbReference type="ARBA" id="ARBA00023002"/>
    </source>
</evidence>
<sequence length="296" mass="33825">MTQVWDAGLSWKRSRNARSGPPLETLSVEERFEATKSKYEHLNEPLLEFLTINLLTYHLGNNNFWLFVIVGQKSNGMSKCIILAKNPLVMFFRNCITTYHQFKLLNLAESKFTEDANSGFSTSLYLRNKSDASLWILRELALLAGNLSGLPWDLAEPVSLTKYSENQNYELHFDSVFIMEGKEMKRSATFLLYLNSVSNGGETIFPRSINESDVDPTSIPNDKPLLREICHNDNVLKVAPEARSRLVFFNHLTEEKGGGLNRRSIHGSCPVVNQEKWIAQIWLHHEPWGSGVTDFW</sequence>
<keyword evidence="2" id="KW-0479">Metal-binding</keyword>
<comment type="cofactor">
    <cofactor evidence="1">
        <name>L-ascorbate</name>
        <dbReference type="ChEBI" id="CHEBI:38290"/>
    </cofactor>
</comment>
<evidence type="ECO:0000256" key="3">
    <source>
        <dbReference type="ARBA" id="ARBA00022896"/>
    </source>
</evidence>
<dbReference type="PANTHER" id="PTHR10869">
    <property type="entry name" value="PROLYL 4-HYDROXYLASE ALPHA SUBUNIT"/>
    <property type="match status" value="1"/>
</dbReference>
<evidence type="ECO:0000256" key="1">
    <source>
        <dbReference type="ARBA" id="ARBA00001961"/>
    </source>
</evidence>
<keyword evidence="5" id="KW-0560">Oxidoreductase</keyword>
<evidence type="ECO:0000259" key="7">
    <source>
        <dbReference type="PROSITE" id="PS51471"/>
    </source>
</evidence>
<evidence type="ECO:0000256" key="6">
    <source>
        <dbReference type="ARBA" id="ARBA00023004"/>
    </source>
</evidence>
<reference evidence="8 9" key="1">
    <citation type="submission" date="2022-05" db="EMBL/GenBank/DDBJ databases">
        <authorList>
            <consortium name="Genoscope - CEA"/>
            <person name="William W."/>
        </authorList>
    </citation>
    <scope>NUCLEOTIDE SEQUENCE [LARGE SCALE GENOMIC DNA]</scope>
</reference>
<dbReference type="Gene3D" id="2.60.120.620">
    <property type="entry name" value="q2cbj1_9rhob like domain"/>
    <property type="match status" value="1"/>
</dbReference>
<organism evidence="8 9">
    <name type="scientific">Porites lobata</name>
    <dbReference type="NCBI Taxonomy" id="104759"/>
    <lineage>
        <taxon>Eukaryota</taxon>
        <taxon>Metazoa</taxon>
        <taxon>Cnidaria</taxon>
        <taxon>Anthozoa</taxon>
        <taxon>Hexacorallia</taxon>
        <taxon>Scleractinia</taxon>
        <taxon>Fungiina</taxon>
        <taxon>Poritidae</taxon>
        <taxon>Porites</taxon>
    </lineage>
</organism>
<dbReference type="SMART" id="SM00702">
    <property type="entry name" value="P4Hc"/>
    <property type="match status" value="1"/>
</dbReference>
<feature type="domain" description="Fe2OG dioxygenase" evidence="7">
    <location>
        <begin position="154"/>
        <end position="285"/>
    </location>
</feature>
<accession>A0ABN8RSK7</accession>
<dbReference type="InterPro" id="IPR005123">
    <property type="entry name" value="Oxoglu/Fe-dep_dioxygenase_dom"/>
</dbReference>
<evidence type="ECO:0000256" key="2">
    <source>
        <dbReference type="ARBA" id="ARBA00022723"/>
    </source>
</evidence>
<keyword evidence="3" id="KW-0847">Vitamin C</keyword>
<protein>
    <recommendedName>
        <fullName evidence="7">Fe2OG dioxygenase domain-containing protein</fullName>
    </recommendedName>
</protein>
<dbReference type="Pfam" id="PF13640">
    <property type="entry name" value="2OG-FeII_Oxy_3"/>
    <property type="match status" value="1"/>
</dbReference>